<dbReference type="AlphaFoldDB" id="A0A4Y7QBB2"/>
<evidence type="ECO:0000313" key="2">
    <source>
        <dbReference type="EMBL" id="TDL24735.1"/>
    </source>
</evidence>
<protein>
    <recommendedName>
        <fullName evidence="1">Protein kinase domain-containing protein</fullName>
    </recommendedName>
</protein>
<dbReference type="InterPro" id="IPR000719">
    <property type="entry name" value="Prot_kinase_dom"/>
</dbReference>
<dbReference type="InterPro" id="IPR008266">
    <property type="entry name" value="Tyr_kinase_AS"/>
</dbReference>
<dbReference type="GO" id="GO:0004672">
    <property type="term" value="F:protein kinase activity"/>
    <property type="evidence" value="ECO:0007669"/>
    <property type="project" value="InterPro"/>
</dbReference>
<dbReference type="STRING" id="50990.A0A4Y7QBB2"/>
<dbReference type="Proteomes" id="UP000294933">
    <property type="component" value="Unassembled WGS sequence"/>
</dbReference>
<gene>
    <name evidence="2" type="ORF">BD410DRAFT_850962</name>
</gene>
<proteinExistence type="predicted"/>
<dbReference type="InterPro" id="IPR011009">
    <property type="entry name" value="Kinase-like_dom_sf"/>
</dbReference>
<dbReference type="EMBL" id="ML170165">
    <property type="protein sequence ID" value="TDL24735.1"/>
    <property type="molecule type" value="Genomic_DNA"/>
</dbReference>
<dbReference type="PROSITE" id="PS50011">
    <property type="entry name" value="PROTEIN_KINASE_DOM"/>
    <property type="match status" value="1"/>
</dbReference>
<dbReference type="SUPFAM" id="SSF56112">
    <property type="entry name" value="Protein kinase-like (PK-like)"/>
    <property type="match status" value="1"/>
</dbReference>
<evidence type="ECO:0000259" key="1">
    <source>
        <dbReference type="PROSITE" id="PS50011"/>
    </source>
</evidence>
<keyword evidence="3" id="KW-1185">Reference proteome</keyword>
<dbReference type="Gene3D" id="1.10.510.10">
    <property type="entry name" value="Transferase(Phosphotransferase) domain 1"/>
    <property type="match status" value="1"/>
</dbReference>
<dbReference type="OrthoDB" id="2523749at2759"/>
<dbReference type="PROSITE" id="PS00109">
    <property type="entry name" value="PROTEIN_KINASE_TYR"/>
    <property type="match status" value="1"/>
</dbReference>
<name>A0A4Y7QBB2_9AGAM</name>
<accession>A0A4Y7QBB2</accession>
<organism evidence="2 3">
    <name type="scientific">Rickenella mellea</name>
    <dbReference type="NCBI Taxonomy" id="50990"/>
    <lineage>
        <taxon>Eukaryota</taxon>
        <taxon>Fungi</taxon>
        <taxon>Dikarya</taxon>
        <taxon>Basidiomycota</taxon>
        <taxon>Agaricomycotina</taxon>
        <taxon>Agaricomycetes</taxon>
        <taxon>Hymenochaetales</taxon>
        <taxon>Rickenellaceae</taxon>
        <taxon>Rickenella</taxon>
    </lineage>
</organism>
<reference evidence="2 3" key="1">
    <citation type="submission" date="2018-06" db="EMBL/GenBank/DDBJ databases">
        <title>A transcriptomic atlas of mushroom development highlights an independent origin of complex multicellularity.</title>
        <authorList>
            <consortium name="DOE Joint Genome Institute"/>
            <person name="Krizsan K."/>
            <person name="Almasi E."/>
            <person name="Merenyi Z."/>
            <person name="Sahu N."/>
            <person name="Viragh M."/>
            <person name="Koszo T."/>
            <person name="Mondo S."/>
            <person name="Kiss B."/>
            <person name="Balint B."/>
            <person name="Kues U."/>
            <person name="Barry K."/>
            <person name="Hegedus J.C."/>
            <person name="Henrissat B."/>
            <person name="Johnson J."/>
            <person name="Lipzen A."/>
            <person name="Ohm R."/>
            <person name="Nagy I."/>
            <person name="Pangilinan J."/>
            <person name="Yan J."/>
            <person name="Xiong Y."/>
            <person name="Grigoriev I.V."/>
            <person name="Hibbett D.S."/>
            <person name="Nagy L.G."/>
        </authorList>
    </citation>
    <scope>NUCLEOTIDE SEQUENCE [LARGE SCALE GENOMIC DNA]</scope>
    <source>
        <strain evidence="2 3">SZMC22713</strain>
    </source>
</reference>
<feature type="domain" description="Protein kinase" evidence="1">
    <location>
        <begin position="39"/>
        <end position="264"/>
    </location>
</feature>
<sequence>MSSLVVKCDLDFLQVGDKLFRMDIGMPTTSNPDQPPLSFTEGKKIYGGDRIQVYLGKLLQEGKESVDVVMKVDFCNARHGDLVQEAKYYETQAKALQGKTVPLFYGIYSATIEHQLITGLVLEYCGEPMETSLEEASEIFSFEVAKLLMALHSASLQHNDITEGNIVVKDGVPRLIDLGTATLHDCKRTKPIKLDEERPSMLEFGCRELHNFASQQGIWEPTMTPHDLIETEDGRKRIESEAREILKYLGIGETLSQGKSEKVL</sequence>
<dbReference type="VEuPathDB" id="FungiDB:BD410DRAFT_850962"/>
<evidence type="ECO:0000313" key="3">
    <source>
        <dbReference type="Proteomes" id="UP000294933"/>
    </source>
</evidence>
<dbReference type="GO" id="GO:0005524">
    <property type="term" value="F:ATP binding"/>
    <property type="evidence" value="ECO:0007669"/>
    <property type="project" value="InterPro"/>
</dbReference>